<reference evidence="2" key="2">
    <citation type="submission" date="2020-07" db="EMBL/GenBank/DDBJ databases">
        <authorList>
            <person name="Vera ALvarez R."/>
            <person name="Arias-Moreno D.M."/>
            <person name="Jimenez-Jacinto V."/>
            <person name="Jimenez-Bremont J.F."/>
            <person name="Swaminathan K."/>
            <person name="Moose S.P."/>
            <person name="Guerrero-Gonzalez M.L."/>
            <person name="Marino-Ramirez L."/>
            <person name="Landsman D."/>
            <person name="Rodriguez-Kessler M."/>
            <person name="Delgado-Sanchez P."/>
        </authorList>
    </citation>
    <scope>NUCLEOTIDE SEQUENCE</scope>
    <source>
        <tissue evidence="2">Cladode</tissue>
    </source>
</reference>
<keyword evidence="1" id="KW-1133">Transmembrane helix</keyword>
<keyword evidence="1" id="KW-0812">Transmembrane</keyword>
<keyword evidence="1" id="KW-0472">Membrane</keyword>
<name>A0A7C9EDP5_OPUST</name>
<sequence>MRCPFSSTFEWVAAKSSTAEGLLFIILANFSNHIVKEIYPWLCPILAFGPSTLFFLFHLDRTLKASSCPRLSFNPAQSSSVIQVMILLHGSFPTLYTLSFSLMRVFSFHSTFTRASCWGSYVKCVLKQFHQNIL</sequence>
<dbReference type="EMBL" id="GISG01204825">
    <property type="protein sequence ID" value="MBA4659708.1"/>
    <property type="molecule type" value="Transcribed_RNA"/>
</dbReference>
<evidence type="ECO:0000256" key="1">
    <source>
        <dbReference type="SAM" id="Phobius"/>
    </source>
</evidence>
<organism evidence="2">
    <name type="scientific">Opuntia streptacantha</name>
    <name type="common">Prickly pear cactus</name>
    <name type="synonym">Opuntia cardona</name>
    <dbReference type="NCBI Taxonomy" id="393608"/>
    <lineage>
        <taxon>Eukaryota</taxon>
        <taxon>Viridiplantae</taxon>
        <taxon>Streptophyta</taxon>
        <taxon>Embryophyta</taxon>
        <taxon>Tracheophyta</taxon>
        <taxon>Spermatophyta</taxon>
        <taxon>Magnoliopsida</taxon>
        <taxon>eudicotyledons</taxon>
        <taxon>Gunneridae</taxon>
        <taxon>Pentapetalae</taxon>
        <taxon>Caryophyllales</taxon>
        <taxon>Cactineae</taxon>
        <taxon>Cactaceae</taxon>
        <taxon>Opuntioideae</taxon>
        <taxon>Opuntia</taxon>
    </lineage>
</organism>
<feature type="transmembrane region" description="Helical" evidence="1">
    <location>
        <begin position="80"/>
        <end position="103"/>
    </location>
</feature>
<reference evidence="2" key="1">
    <citation type="journal article" date="2013" name="J. Plant Res.">
        <title>Effect of fungi and light on seed germination of three Opuntia species from semiarid lands of central Mexico.</title>
        <authorList>
            <person name="Delgado-Sanchez P."/>
            <person name="Jimenez-Bremont J.F."/>
            <person name="Guerrero-Gonzalez Mde L."/>
            <person name="Flores J."/>
        </authorList>
    </citation>
    <scope>NUCLEOTIDE SEQUENCE</scope>
    <source>
        <tissue evidence="2">Cladode</tissue>
    </source>
</reference>
<proteinExistence type="predicted"/>
<accession>A0A7C9EDP5</accession>
<protein>
    <submittedName>
        <fullName evidence="2">Uncharacterized protein</fullName>
    </submittedName>
</protein>
<dbReference type="EMBL" id="GISG01204824">
    <property type="protein sequence ID" value="MBA4659707.1"/>
    <property type="molecule type" value="Transcribed_RNA"/>
</dbReference>
<feature type="transmembrane region" description="Helical" evidence="1">
    <location>
        <begin position="38"/>
        <end position="59"/>
    </location>
</feature>
<evidence type="ECO:0000313" key="2">
    <source>
        <dbReference type="EMBL" id="MBA4659708.1"/>
    </source>
</evidence>
<dbReference type="AlphaFoldDB" id="A0A7C9EDP5"/>